<reference evidence="1 2" key="1">
    <citation type="submission" date="2015-12" db="EMBL/GenBank/DDBJ databases">
        <title>The genome of Folsomia candida.</title>
        <authorList>
            <person name="Faddeeva A."/>
            <person name="Derks M.F."/>
            <person name="Anvar Y."/>
            <person name="Smit S."/>
            <person name="Van Straalen N."/>
            <person name="Roelofs D."/>
        </authorList>
    </citation>
    <scope>NUCLEOTIDE SEQUENCE [LARGE SCALE GENOMIC DNA]</scope>
    <source>
        <strain evidence="1 2">VU population</strain>
        <tissue evidence="1">Whole body</tissue>
    </source>
</reference>
<evidence type="ECO:0000313" key="1">
    <source>
        <dbReference type="EMBL" id="OXA60013.1"/>
    </source>
</evidence>
<name>A0A226EQV6_FOLCA</name>
<sequence length="183" mass="20679">MIKNTADPGEEAKNAFMRIHFAKIKHNKDEGKFEIIDNFKALSFTTVTAPQDSNYMLIQDLEEDTVFSILKTGESQFSIRSPWAEILGEVIVDEKNGQAGPVCVEIFTKDRTVRLQAARMQQIEKSSEFLVTHTKSGDVIGRINAVPKRSKAVVSMQPELDVLHRVRIIATALILMQIYDKAW</sequence>
<organism evidence="1 2">
    <name type="scientific">Folsomia candida</name>
    <name type="common">Springtail</name>
    <dbReference type="NCBI Taxonomy" id="158441"/>
    <lineage>
        <taxon>Eukaryota</taxon>
        <taxon>Metazoa</taxon>
        <taxon>Ecdysozoa</taxon>
        <taxon>Arthropoda</taxon>
        <taxon>Hexapoda</taxon>
        <taxon>Collembola</taxon>
        <taxon>Entomobryomorpha</taxon>
        <taxon>Isotomoidea</taxon>
        <taxon>Isotomidae</taxon>
        <taxon>Proisotominae</taxon>
        <taxon>Folsomia</taxon>
    </lineage>
</organism>
<dbReference type="EMBL" id="LNIX01000002">
    <property type="protein sequence ID" value="OXA60013.1"/>
    <property type="molecule type" value="Genomic_DNA"/>
</dbReference>
<accession>A0A226EQV6</accession>
<evidence type="ECO:0000313" key="2">
    <source>
        <dbReference type="Proteomes" id="UP000198287"/>
    </source>
</evidence>
<dbReference type="AlphaFoldDB" id="A0A226EQV6"/>
<gene>
    <name evidence="1" type="ORF">Fcan01_06348</name>
</gene>
<dbReference type="Proteomes" id="UP000198287">
    <property type="component" value="Unassembled WGS sequence"/>
</dbReference>
<keyword evidence="2" id="KW-1185">Reference proteome</keyword>
<comment type="caution">
    <text evidence="1">The sequence shown here is derived from an EMBL/GenBank/DDBJ whole genome shotgun (WGS) entry which is preliminary data.</text>
</comment>
<proteinExistence type="predicted"/>
<protein>
    <submittedName>
        <fullName evidence="1">Uncharacterized protein</fullName>
    </submittedName>
</protein>